<protein>
    <recommendedName>
        <fullName evidence="4">Secreted protein</fullName>
    </recommendedName>
</protein>
<sequence length="86" mass="9293">MDRVHCFGLLIVPHGVTCTLLTVAFPAACRPILAPGEPSWCAVEYLAMIPGIREGNSAALGFCPAQKRSVRPLFSPCDAQSRYCEN</sequence>
<dbReference type="Proteomes" id="UP000256964">
    <property type="component" value="Unassembled WGS sequence"/>
</dbReference>
<evidence type="ECO:0000313" key="3">
    <source>
        <dbReference type="Proteomes" id="UP000256964"/>
    </source>
</evidence>
<accession>A0A371D9W2</accession>
<dbReference type="EMBL" id="KZ857406">
    <property type="protein sequence ID" value="RDX49319.1"/>
    <property type="molecule type" value="Genomic_DNA"/>
</dbReference>
<evidence type="ECO:0000256" key="1">
    <source>
        <dbReference type="SAM" id="SignalP"/>
    </source>
</evidence>
<evidence type="ECO:0008006" key="4">
    <source>
        <dbReference type="Google" id="ProtNLM"/>
    </source>
</evidence>
<dbReference type="AlphaFoldDB" id="A0A371D9W2"/>
<feature type="chain" id="PRO_5016985779" description="Secreted protein" evidence="1">
    <location>
        <begin position="19"/>
        <end position="86"/>
    </location>
</feature>
<evidence type="ECO:0000313" key="2">
    <source>
        <dbReference type="EMBL" id="RDX49319.1"/>
    </source>
</evidence>
<keyword evidence="1" id="KW-0732">Signal</keyword>
<name>A0A371D9W2_9APHY</name>
<organism evidence="2 3">
    <name type="scientific">Lentinus brumalis</name>
    <dbReference type="NCBI Taxonomy" id="2498619"/>
    <lineage>
        <taxon>Eukaryota</taxon>
        <taxon>Fungi</taxon>
        <taxon>Dikarya</taxon>
        <taxon>Basidiomycota</taxon>
        <taxon>Agaricomycotina</taxon>
        <taxon>Agaricomycetes</taxon>
        <taxon>Polyporales</taxon>
        <taxon>Polyporaceae</taxon>
        <taxon>Lentinus</taxon>
    </lineage>
</organism>
<keyword evidence="3" id="KW-1185">Reference proteome</keyword>
<gene>
    <name evidence="2" type="ORF">OH76DRAFT_548252</name>
</gene>
<proteinExistence type="predicted"/>
<feature type="signal peptide" evidence="1">
    <location>
        <begin position="1"/>
        <end position="18"/>
    </location>
</feature>
<reference evidence="2 3" key="1">
    <citation type="journal article" date="2018" name="Biotechnol. Biofuels">
        <title>Integrative visual omics of the white-rot fungus Polyporus brumalis exposes the biotechnological potential of its oxidative enzymes for delignifying raw plant biomass.</title>
        <authorList>
            <person name="Miyauchi S."/>
            <person name="Rancon A."/>
            <person name="Drula E."/>
            <person name="Hage H."/>
            <person name="Chaduli D."/>
            <person name="Favel A."/>
            <person name="Grisel S."/>
            <person name="Henrissat B."/>
            <person name="Herpoel-Gimbert I."/>
            <person name="Ruiz-Duenas F.J."/>
            <person name="Chevret D."/>
            <person name="Hainaut M."/>
            <person name="Lin J."/>
            <person name="Wang M."/>
            <person name="Pangilinan J."/>
            <person name="Lipzen A."/>
            <person name="Lesage-Meessen L."/>
            <person name="Navarro D."/>
            <person name="Riley R."/>
            <person name="Grigoriev I.V."/>
            <person name="Zhou S."/>
            <person name="Raouche S."/>
            <person name="Rosso M.N."/>
        </authorList>
    </citation>
    <scope>NUCLEOTIDE SEQUENCE [LARGE SCALE GENOMIC DNA]</scope>
    <source>
        <strain evidence="2 3">BRFM 1820</strain>
    </source>
</reference>